<dbReference type="PATRIC" id="fig|1121015.4.peg.2660"/>
<accession>A0A091B9T5</accession>
<feature type="transmembrane region" description="Helical" evidence="1">
    <location>
        <begin position="110"/>
        <end position="129"/>
    </location>
</feature>
<keyword evidence="1" id="KW-0812">Transmembrane</keyword>
<keyword evidence="1" id="KW-0472">Membrane</keyword>
<keyword evidence="1" id="KW-1133">Transmembrane helix</keyword>
<protein>
    <recommendedName>
        <fullName evidence="4">DUF2007 domain-containing protein</fullName>
    </recommendedName>
</protein>
<evidence type="ECO:0000256" key="1">
    <source>
        <dbReference type="SAM" id="Phobius"/>
    </source>
</evidence>
<comment type="caution">
    <text evidence="2">The sequence shown here is derived from an EMBL/GenBank/DDBJ whole genome shotgun (WGS) entry which is preliminary data.</text>
</comment>
<evidence type="ECO:0000313" key="3">
    <source>
        <dbReference type="Proteomes" id="UP000029385"/>
    </source>
</evidence>
<dbReference type="EMBL" id="AVCI01000045">
    <property type="protein sequence ID" value="KFN41225.1"/>
    <property type="molecule type" value="Genomic_DNA"/>
</dbReference>
<reference evidence="2 3" key="1">
    <citation type="submission" date="2013-09" db="EMBL/GenBank/DDBJ databases">
        <title>Genome sequencing of Arenimonas oryziterrae.</title>
        <authorList>
            <person name="Chen F."/>
            <person name="Wang G."/>
        </authorList>
    </citation>
    <scope>NUCLEOTIDE SEQUENCE [LARGE SCALE GENOMIC DNA]</scope>
    <source>
        <strain evidence="2 3">YC6267</strain>
    </source>
</reference>
<evidence type="ECO:0008006" key="4">
    <source>
        <dbReference type="Google" id="ProtNLM"/>
    </source>
</evidence>
<name>A0A091B9T5_9GAMM</name>
<gene>
    <name evidence="2" type="ORF">N789_04880</name>
</gene>
<dbReference type="STRING" id="1121015.GCA_000420545_00249"/>
<dbReference type="Proteomes" id="UP000029385">
    <property type="component" value="Unassembled WGS sequence"/>
</dbReference>
<keyword evidence="3" id="KW-1185">Reference proteome</keyword>
<proteinExistence type="predicted"/>
<evidence type="ECO:0000313" key="2">
    <source>
        <dbReference type="EMBL" id="KFN41225.1"/>
    </source>
</evidence>
<organism evidence="2 3">
    <name type="scientific">Arenimonas oryziterrae DSM 21050 = YC6267</name>
    <dbReference type="NCBI Taxonomy" id="1121015"/>
    <lineage>
        <taxon>Bacteria</taxon>
        <taxon>Pseudomonadati</taxon>
        <taxon>Pseudomonadota</taxon>
        <taxon>Gammaproteobacteria</taxon>
        <taxon>Lysobacterales</taxon>
        <taxon>Lysobacteraceae</taxon>
        <taxon>Arenimonas</taxon>
    </lineage>
</organism>
<dbReference type="AlphaFoldDB" id="A0A091B9T5"/>
<sequence>MFTSARFENVQRVADMLSEAGIENRIMGGPGYKGYSRRQFSYADKKAQAQETQASVWVIKSDDYKQARELMQDLGLLDKTDVPASYVPAPMQFADKPGADPAKRLMRIKVTMLFAMVVIVGGMMARAYLAR</sequence>